<reference evidence="3 4" key="1">
    <citation type="submission" date="2018-05" db="EMBL/GenBank/DDBJ databases">
        <title>Mucilaginibacter hurinus sp. nov., isolated from briquette warehouse soil.</title>
        <authorList>
            <person name="Choi L."/>
        </authorList>
    </citation>
    <scope>NUCLEOTIDE SEQUENCE [LARGE SCALE GENOMIC DNA]</scope>
    <source>
        <strain evidence="3 4">ZR32</strain>
    </source>
</reference>
<dbReference type="OrthoDB" id="2473397at2"/>
<accession>A0A367GQ14</accession>
<dbReference type="EMBL" id="QGDC01000005">
    <property type="protein sequence ID" value="RCH54793.1"/>
    <property type="molecule type" value="Genomic_DNA"/>
</dbReference>
<dbReference type="AlphaFoldDB" id="A0A367GQ14"/>
<comment type="caution">
    <text evidence="3">The sequence shown here is derived from an EMBL/GenBank/DDBJ whole genome shotgun (WGS) entry which is preliminary data.</text>
</comment>
<organism evidence="3 4">
    <name type="scientific">Mucilaginibacter hurinus</name>
    <dbReference type="NCBI Taxonomy" id="2201324"/>
    <lineage>
        <taxon>Bacteria</taxon>
        <taxon>Pseudomonadati</taxon>
        <taxon>Bacteroidota</taxon>
        <taxon>Sphingobacteriia</taxon>
        <taxon>Sphingobacteriales</taxon>
        <taxon>Sphingobacteriaceae</taxon>
        <taxon>Mucilaginibacter</taxon>
    </lineage>
</organism>
<dbReference type="Pfam" id="PF05036">
    <property type="entry name" value="SPOR"/>
    <property type="match status" value="1"/>
</dbReference>
<gene>
    <name evidence="3" type="ORF">DJ568_09930</name>
</gene>
<dbReference type="InterPro" id="IPR007730">
    <property type="entry name" value="SPOR-like_dom"/>
</dbReference>
<dbReference type="GO" id="GO:0042834">
    <property type="term" value="F:peptidoglycan binding"/>
    <property type="evidence" value="ECO:0007669"/>
    <property type="project" value="InterPro"/>
</dbReference>
<dbReference type="Gene3D" id="3.30.70.1070">
    <property type="entry name" value="Sporulation related repeat"/>
    <property type="match status" value="1"/>
</dbReference>
<keyword evidence="1" id="KW-0732">Signal</keyword>
<feature type="domain" description="SPOR" evidence="2">
    <location>
        <begin position="60"/>
        <end position="138"/>
    </location>
</feature>
<dbReference type="InterPro" id="IPR036680">
    <property type="entry name" value="SPOR-like_sf"/>
</dbReference>
<dbReference type="PROSITE" id="PS51724">
    <property type="entry name" value="SPOR"/>
    <property type="match status" value="1"/>
</dbReference>
<proteinExistence type="predicted"/>
<evidence type="ECO:0000256" key="1">
    <source>
        <dbReference type="SAM" id="SignalP"/>
    </source>
</evidence>
<feature type="chain" id="PRO_5016861037" evidence="1">
    <location>
        <begin position="31"/>
        <end position="148"/>
    </location>
</feature>
<name>A0A367GQ14_9SPHI</name>
<keyword evidence="4" id="KW-1185">Reference proteome</keyword>
<evidence type="ECO:0000259" key="2">
    <source>
        <dbReference type="PROSITE" id="PS51724"/>
    </source>
</evidence>
<evidence type="ECO:0000313" key="3">
    <source>
        <dbReference type="EMBL" id="RCH54793.1"/>
    </source>
</evidence>
<protein>
    <submittedName>
        <fullName evidence="3">SPOR domain-containing protein</fullName>
    </submittedName>
</protein>
<dbReference type="RefSeq" id="WP_114005119.1">
    <property type="nucleotide sequence ID" value="NZ_QGDC01000005.1"/>
</dbReference>
<feature type="signal peptide" evidence="1">
    <location>
        <begin position="1"/>
        <end position="30"/>
    </location>
</feature>
<sequence length="148" mass="17068">MRKAVSTYKAISKVTGCCIFFIFCSVLANAQTRGKVEVIKDARFDTLINRWSDLNKGKVRSSNWGYRVQIFSGSSRKDAFNAQARFQQEYPEMRTYISYRDPNFKVHAGDFRSRLEARKLMEDLKPFFSGMFIISGKINPPKLQATND</sequence>
<dbReference type="Proteomes" id="UP000253209">
    <property type="component" value="Unassembled WGS sequence"/>
</dbReference>
<evidence type="ECO:0000313" key="4">
    <source>
        <dbReference type="Proteomes" id="UP000253209"/>
    </source>
</evidence>
<dbReference type="SUPFAM" id="SSF110997">
    <property type="entry name" value="Sporulation related repeat"/>
    <property type="match status" value="1"/>
</dbReference>